<evidence type="ECO:0000313" key="2">
    <source>
        <dbReference type="EMBL" id="XBM50324.1"/>
    </source>
</evidence>
<keyword evidence="1" id="KW-0812">Transmembrane</keyword>
<organism evidence="2">
    <name type="scientific">Grapevine mitovirus 1</name>
    <dbReference type="NCBI Taxonomy" id="3152091"/>
    <lineage>
        <taxon>Viruses</taxon>
        <taxon>Riboviria</taxon>
        <taxon>Orthornavirae</taxon>
        <taxon>Lenarviricota</taxon>
        <taxon>Howeltoviricetes</taxon>
        <taxon>Cryppavirales</taxon>
        <taxon>Mitoviridae</taxon>
        <taxon>Mitovirus</taxon>
    </lineage>
</organism>
<dbReference type="GO" id="GO:0003968">
    <property type="term" value="F:RNA-directed RNA polymerase activity"/>
    <property type="evidence" value="ECO:0007669"/>
    <property type="project" value="UniProtKB-KW"/>
</dbReference>
<keyword evidence="2" id="KW-0808">Transferase</keyword>
<name>A0AAU7GGF7_9VIRU</name>
<reference evidence="2" key="1">
    <citation type="submission" date="2024-05" db="EMBL/GenBank/DDBJ databases">
        <authorList>
            <person name="Prajapati M.R."/>
            <person name="Thapa P."/>
            <person name="Diksha D."/>
            <person name="Gupta N."/>
            <person name="Sharma S.K."/>
            <person name="Baranwal V.K."/>
        </authorList>
    </citation>
    <scope>NUCLEOTIDE SEQUENCE</scope>
    <source>
        <strain evidence="2">IARI-1</strain>
    </source>
</reference>
<feature type="transmembrane region" description="Helical" evidence="1">
    <location>
        <begin position="7"/>
        <end position="30"/>
    </location>
</feature>
<keyword evidence="2" id="KW-0548">Nucleotidyltransferase</keyword>
<dbReference type="PANTHER" id="PTHR34456:SF13">
    <property type="entry name" value="REVERSE TRANSCRIPTASE DOMAIN-CONTAINING PROTEIN"/>
    <property type="match status" value="1"/>
</dbReference>
<dbReference type="InterPro" id="IPR008686">
    <property type="entry name" value="RNA_pol_mitovir"/>
</dbReference>
<evidence type="ECO:0000256" key="1">
    <source>
        <dbReference type="SAM" id="Phobius"/>
    </source>
</evidence>
<dbReference type="Pfam" id="PF05919">
    <property type="entry name" value="Mitovir_RNA_pol"/>
    <property type="match status" value="1"/>
</dbReference>
<dbReference type="EMBL" id="PP792770">
    <property type="protein sequence ID" value="XBM50324.1"/>
    <property type="molecule type" value="Genomic_RNA"/>
</dbReference>
<dbReference type="PANTHER" id="PTHR34456">
    <property type="entry name" value="MITOVIRUS RNA-DEPENDENT RNA POLYMERASE"/>
    <property type="match status" value="1"/>
</dbReference>
<keyword evidence="1" id="KW-1133">Transmembrane helix</keyword>
<keyword evidence="1" id="KW-0472">Membrane</keyword>
<keyword evidence="2" id="KW-0696">RNA-directed RNA polymerase</keyword>
<proteinExistence type="predicted"/>
<sequence length="571" mass="64516">MCEQMGLLVYLLPYELAEFLFLLSLAYMLYGESVVSTWKALPTHPLRRTLWRARVRYPFDCMTSLTTCVGGILTGLKTSDFLLRGPSPFAITVTPMVFLQPQVYVYDKFNDLLSAWDLDWFTSRVHPYFPCSFSLLREEARGGFSRLVTMSISIRGFSLSMIGLCQVLRLTSTWMMSVLRSLPQDEPYHQTQPSNRLVGQMKPVSPFDLSSATDRWPVLLFMFEVFQGLFWSVVSLLAVVNSALATLISLRCHSVKETALVQFVLVAGQPLGYYSSWALCLLCTHHLIRIWWCAAEEVYPGQLFDVCCTSVMMLGDDVFITDDRKRQSVVSAMVDVRFRTDYQISLDLHHFLQRSSLIEFAKRFLVDGSEGFMSDISITALANYFLPYVYAIHDQLSVAGDSPHSVASGWCRLQGFLIISSLCAEYPISRSVGQMSFLGYQCVLACVVAQNSFVSMPGIPITGYLSSASLRATHHFVVWYLRLKTCLKSMVLAPDNFFEGKGKCFKKLLFVHESSRGSNVWLANTLTSVLFGSDLSLRMLFRNSFDVLSPLSLTTHFWSKVPSIGILDRIL</sequence>
<accession>A0AAU7GGF7</accession>
<protein>
    <submittedName>
        <fullName evidence="2">RNA-dependent RNA polymerase</fullName>
    </submittedName>
</protein>